<accession>L8E8T5</accession>
<organism evidence="2">
    <name type="scientific">Homo sapiens</name>
    <name type="common">Human</name>
    <dbReference type="NCBI Taxonomy" id="9606"/>
    <lineage>
        <taxon>Eukaryota</taxon>
        <taxon>Metazoa</taxon>
        <taxon>Chordata</taxon>
        <taxon>Craniata</taxon>
        <taxon>Vertebrata</taxon>
        <taxon>Euteleostomi</taxon>
        <taxon>Mammalia</taxon>
        <taxon>Eutheria</taxon>
        <taxon>Euarchontoglires</taxon>
        <taxon>Primates</taxon>
        <taxon>Haplorrhini</taxon>
        <taxon>Catarrhini</taxon>
        <taxon>Hominidae</taxon>
        <taxon>Homo</taxon>
    </lineage>
</organism>
<feature type="transmembrane region" description="Helical" evidence="1">
    <location>
        <begin position="55"/>
        <end position="75"/>
    </location>
</feature>
<keyword evidence="1" id="KW-0812">Transmembrane</keyword>
<reference evidence="2" key="1">
    <citation type="journal article" date="2013" name="PLoS ONE">
        <title>Direct detection of alternative open reading frames translation products in human significantly expands the proteome.</title>
        <authorList>
            <person name="Vanderperre B."/>
            <person name="Lucier J.-F."/>
            <person name="Motard J."/>
            <person name="Tremblay G."/>
            <person name="Vanderperre S."/>
            <person name="Wisztorski M."/>
            <person name="Salzet M."/>
            <person name="Boisvert F.-M."/>
            <person name="Roucou X."/>
        </authorList>
    </citation>
    <scope>NUCLEOTIDE SEQUENCE</scope>
</reference>
<evidence type="ECO:0000313" key="2">
    <source>
        <dbReference type="EMBL" id="CCQ43141.1"/>
    </source>
</evidence>
<evidence type="ECO:0000256" key="1">
    <source>
        <dbReference type="SAM" id="Phobius"/>
    </source>
</evidence>
<dbReference type="EMBL" id="HF583644">
    <property type="protein sequence ID" value="CCQ43141.1"/>
    <property type="molecule type" value="Genomic_DNA"/>
</dbReference>
<proteinExistence type="predicted"/>
<gene>
    <name evidence="2" type="primary">GCNT1</name>
</gene>
<dbReference type="OrthoDB" id="2019572at2759"/>
<dbReference type="AlphaFoldDB" id="L8E8T5"/>
<name>L8E8T5_HUMAN</name>
<dbReference type="ChiTaRS" id="GCNT1">
    <property type="organism name" value="human"/>
</dbReference>
<keyword evidence="1" id="KW-0472">Membrane</keyword>
<protein>
    <submittedName>
        <fullName evidence="2">Alternative protein GCNT1</fullName>
    </submittedName>
</protein>
<sequence length="80" mass="9041">MSPVYSFERTWPCSWVFPLPAPWVVSFLLSQPSTRRKEVCSHSTWPVGRPGEGTLGLGQIFFFVFGIIHSIRFLLSPSSP</sequence>
<keyword evidence="1" id="KW-1133">Transmembrane helix</keyword>